<evidence type="ECO:0000256" key="2">
    <source>
        <dbReference type="ARBA" id="ARBA00022692"/>
    </source>
</evidence>
<feature type="transmembrane region" description="Helical" evidence="6">
    <location>
        <begin position="486"/>
        <end position="509"/>
    </location>
</feature>
<comment type="subcellular location">
    <subcellularLocation>
        <location evidence="1">Membrane</location>
        <topology evidence="1">Multi-pass membrane protein</topology>
    </subcellularLocation>
</comment>
<dbReference type="GeneID" id="81424986"/>
<dbReference type="EMBL" id="JAPQKN010000002">
    <property type="protein sequence ID" value="KAJ5168091.1"/>
    <property type="molecule type" value="Genomic_DNA"/>
</dbReference>
<dbReference type="Pfam" id="PF07690">
    <property type="entry name" value="MFS_1"/>
    <property type="match status" value="1"/>
</dbReference>
<comment type="caution">
    <text evidence="8">The sequence shown here is derived from an EMBL/GenBank/DDBJ whole genome shotgun (WGS) entry which is preliminary data.</text>
</comment>
<feature type="transmembrane region" description="Helical" evidence="6">
    <location>
        <begin position="121"/>
        <end position="141"/>
    </location>
</feature>
<feature type="region of interest" description="Disordered" evidence="5">
    <location>
        <begin position="1"/>
        <end position="37"/>
    </location>
</feature>
<feature type="transmembrane region" description="Helical" evidence="6">
    <location>
        <begin position="183"/>
        <end position="201"/>
    </location>
</feature>
<dbReference type="Proteomes" id="UP001149163">
    <property type="component" value="Unassembled WGS sequence"/>
</dbReference>
<gene>
    <name evidence="8" type="ORF">N7482_003685</name>
</gene>
<dbReference type="Gene3D" id="1.20.1250.20">
    <property type="entry name" value="MFS general substrate transporter like domains"/>
    <property type="match status" value="1"/>
</dbReference>
<feature type="domain" description="Major facilitator superfamily (MFS) profile" evidence="7">
    <location>
        <begin position="56"/>
        <end position="513"/>
    </location>
</feature>
<dbReference type="CDD" id="cd17476">
    <property type="entry name" value="MFS_Amf1_MDR_like"/>
    <property type="match status" value="1"/>
</dbReference>
<name>A0A9W9I6X8_9EURO</name>
<accession>A0A9W9I6X8</accession>
<dbReference type="PROSITE" id="PS50850">
    <property type="entry name" value="MFS"/>
    <property type="match status" value="1"/>
</dbReference>
<evidence type="ECO:0000256" key="6">
    <source>
        <dbReference type="SAM" id="Phobius"/>
    </source>
</evidence>
<feature type="transmembrane region" description="Helical" evidence="6">
    <location>
        <begin position="446"/>
        <end position="466"/>
    </location>
</feature>
<feature type="transmembrane region" description="Helical" evidence="6">
    <location>
        <begin position="92"/>
        <end position="109"/>
    </location>
</feature>
<evidence type="ECO:0000256" key="3">
    <source>
        <dbReference type="ARBA" id="ARBA00022989"/>
    </source>
</evidence>
<protein>
    <recommendedName>
        <fullName evidence="7">Major facilitator superfamily (MFS) profile domain-containing protein</fullName>
    </recommendedName>
</protein>
<evidence type="ECO:0000256" key="5">
    <source>
        <dbReference type="SAM" id="MobiDB-lite"/>
    </source>
</evidence>
<dbReference type="RefSeq" id="XP_056544552.1">
    <property type="nucleotide sequence ID" value="XM_056685810.1"/>
</dbReference>
<keyword evidence="2 6" id="KW-0812">Transmembrane</keyword>
<dbReference type="AlphaFoldDB" id="A0A9W9I6X8"/>
<proteinExistence type="predicted"/>
<feature type="transmembrane region" description="Helical" evidence="6">
    <location>
        <begin position="352"/>
        <end position="376"/>
    </location>
</feature>
<feature type="transmembrane region" description="Helical" evidence="6">
    <location>
        <begin position="282"/>
        <end position="299"/>
    </location>
</feature>
<keyword evidence="9" id="KW-1185">Reference proteome</keyword>
<dbReference type="InterPro" id="IPR020846">
    <property type="entry name" value="MFS_dom"/>
</dbReference>
<sequence>MSYDPEKKAPVAPTDTAEPKSTPSSMASPGDDVEAKEEAGKLDFGEPKSPLHEAAFVFVVCAAQFMTQAGLALSIAPLKIISASFNSTPKDLTWASAAYSLTVGTFIFVSGRLGDIYGHRLLFIIGFLWFGLWSLLGGFSVWSNPIFFDCCRAFQGIGPALLLPNGVAILGRSYPPGRRKGMVFCLFGGVAPGGFTLGATFSSLLAERLWWPWAYWIMGITCFIFAILGFLVIPHVPQEQPRPDLSTFDRLDVRGAVTGVSGLVLINFAWNQAAMVGWAVPYTYVLLIAGMLMLVLFLFSERKAVYPLLPPTVFKGETGWVLGCIAAGWSSFGVLVFYYFNILENLEGNSGLLVTAKWAGASASGACAAVVTSLLLGRISASIIMFIAMLAFLAGQVLLASMPMGQIYWANAFVIMLVTPWGMDMSFPSGILILSDSMSQKDQGAAGSLVNTVVNYSISLGLGFAGTVERYVNDDGKDVLKGYRGATYVGVGLAGLGTIIATCFMAVAWRSRKGS</sequence>
<evidence type="ECO:0000256" key="1">
    <source>
        <dbReference type="ARBA" id="ARBA00004141"/>
    </source>
</evidence>
<evidence type="ECO:0000256" key="4">
    <source>
        <dbReference type="ARBA" id="ARBA00023136"/>
    </source>
</evidence>
<keyword evidence="4 6" id="KW-0472">Membrane</keyword>
<dbReference type="OrthoDB" id="2428527at2759"/>
<keyword evidence="3 6" id="KW-1133">Transmembrane helix</keyword>
<dbReference type="GO" id="GO:0016020">
    <property type="term" value="C:membrane"/>
    <property type="evidence" value="ECO:0007669"/>
    <property type="project" value="UniProtKB-SubCell"/>
</dbReference>
<evidence type="ECO:0000313" key="9">
    <source>
        <dbReference type="Proteomes" id="UP001149163"/>
    </source>
</evidence>
<reference evidence="8" key="2">
    <citation type="journal article" date="2023" name="IMA Fungus">
        <title>Comparative genomic study of the Penicillium genus elucidates a diverse pangenome and 15 lateral gene transfer events.</title>
        <authorList>
            <person name="Petersen C."/>
            <person name="Sorensen T."/>
            <person name="Nielsen M.R."/>
            <person name="Sondergaard T.E."/>
            <person name="Sorensen J.L."/>
            <person name="Fitzpatrick D.A."/>
            <person name="Frisvad J.C."/>
            <person name="Nielsen K.L."/>
        </authorList>
    </citation>
    <scope>NUCLEOTIDE SEQUENCE</scope>
    <source>
        <strain evidence="8">IBT 26290</strain>
    </source>
</reference>
<dbReference type="GO" id="GO:0022857">
    <property type="term" value="F:transmembrane transporter activity"/>
    <property type="evidence" value="ECO:0007669"/>
    <property type="project" value="InterPro"/>
</dbReference>
<dbReference type="PANTHER" id="PTHR42718:SF1">
    <property type="entry name" value="LOW AFFINITY AMMONIUM TRANSPORTER"/>
    <property type="match status" value="1"/>
</dbReference>
<feature type="transmembrane region" description="Helical" evidence="6">
    <location>
        <begin position="213"/>
        <end position="233"/>
    </location>
</feature>
<dbReference type="InterPro" id="IPR036259">
    <property type="entry name" value="MFS_trans_sf"/>
</dbReference>
<dbReference type="PANTHER" id="PTHR42718">
    <property type="entry name" value="MAJOR FACILITATOR SUPERFAMILY MULTIDRUG TRANSPORTER MFSC"/>
    <property type="match status" value="1"/>
</dbReference>
<evidence type="ECO:0000313" key="8">
    <source>
        <dbReference type="EMBL" id="KAJ5168091.1"/>
    </source>
</evidence>
<evidence type="ECO:0000259" key="7">
    <source>
        <dbReference type="PROSITE" id="PS50850"/>
    </source>
</evidence>
<feature type="transmembrane region" description="Helical" evidence="6">
    <location>
        <begin position="408"/>
        <end position="434"/>
    </location>
</feature>
<feature type="transmembrane region" description="Helical" evidence="6">
    <location>
        <begin position="383"/>
        <end position="402"/>
    </location>
</feature>
<organism evidence="8 9">
    <name type="scientific">Penicillium canariense</name>
    <dbReference type="NCBI Taxonomy" id="189055"/>
    <lineage>
        <taxon>Eukaryota</taxon>
        <taxon>Fungi</taxon>
        <taxon>Dikarya</taxon>
        <taxon>Ascomycota</taxon>
        <taxon>Pezizomycotina</taxon>
        <taxon>Eurotiomycetes</taxon>
        <taxon>Eurotiomycetidae</taxon>
        <taxon>Eurotiales</taxon>
        <taxon>Aspergillaceae</taxon>
        <taxon>Penicillium</taxon>
    </lineage>
</organism>
<feature type="transmembrane region" description="Helical" evidence="6">
    <location>
        <begin position="54"/>
        <end position="80"/>
    </location>
</feature>
<feature type="transmembrane region" description="Helical" evidence="6">
    <location>
        <begin position="320"/>
        <end position="340"/>
    </location>
</feature>
<feature type="transmembrane region" description="Helical" evidence="6">
    <location>
        <begin position="153"/>
        <end position="171"/>
    </location>
</feature>
<dbReference type="InterPro" id="IPR011701">
    <property type="entry name" value="MFS"/>
</dbReference>
<dbReference type="SUPFAM" id="SSF103473">
    <property type="entry name" value="MFS general substrate transporter"/>
    <property type="match status" value="1"/>
</dbReference>
<reference evidence="8" key="1">
    <citation type="submission" date="2022-11" db="EMBL/GenBank/DDBJ databases">
        <authorList>
            <person name="Petersen C."/>
        </authorList>
    </citation>
    <scope>NUCLEOTIDE SEQUENCE</scope>
    <source>
        <strain evidence="8">IBT 26290</strain>
    </source>
</reference>